<dbReference type="InterPro" id="IPR051024">
    <property type="entry name" value="GlcNAc_Chitin_IntDeg"/>
</dbReference>
<organism evidence="6">
    <name type="scientific">Chromera velia CCMP2878</name>
    <dbReference type="NCBI Taxonomy" id="1169474"/>
    <lineage>
        <taxon>Eukaryota</taxon>
        <taxon>Sar</taxon>
        <taxon>Alveolata</taxon>
        <taxon>Colpodellida</taxon>
        <taxon>Chromeraceae</taxon>
        <taxon>Chromera</taxon>
    </lineage>
</organism>
<feature type="domain" description="Chitin-binding type-1" evidence="5">
    <location>
        <begin position="327"/>
        <end position="368"/>
    </location>
</feature>
<dbReference type="GO" id="GO:0008061">
    <property type="term" value="F:chitin binding"/>
    <property type="evidence" value="ECO:0007669"/>
    <property type="project" value="UniProtKB-KW"/>
</dbReference>
<feature type="domain" description="Chitin-binding type-1" evidence="5">
    <location>
        <begin position="255"/>
        <end position="295"/>
    </location>
</feature>
<feature type="region of interest" description="Disordered" evidence="3">
    <location>
        <begin position="360"/>
        <end position="382"/>
    </location>
</feature>
<evidence type="ECO:0000256" key="3">
    <source>
        <dbReference type="SAM" id="MobiDB-lite"/>
    </source>
</evidence>
<feature type="region of interest" description="Disordered" evidence="3">
    <location>
        <begin position="215"/>
        <end position="255"/>
    </location>
</feature>
<evidence type="ECO:0000256" key="1">
    <source>
        <dbReference type="ARBA" id="ARBA00022669"/>
    </source>
</evidence>
<dbReference type="PANTHER" id="PTHR34823:SF1">
    <property type="entry name" value="CHITIN-BINDING TYPE-4 DOMAIN-CONTAINING PROTEIN"/>
    <property type="match status" value="1"/>
</dbReference>
<feature type="signal peptide" evidence="4">
    <location>
        <begin position="1"/>
        <end position="19"/>
    </location>
</feature>
<dbReference type="CDD" id="cd21177">
    <property type="entry name" value="LPMO_AA10"/>
    <property type="match status" value="1"/>
</dbReference>
<dbReference type="InterPro" id="IPR036861">
    <property type="entry name" value="Endochitinase-like_sf"/>
</dbReference>
<dbReference type="InterPro" id="IPR014756">
    <property type="entry name" value="Ig_E-set"/>
</dbReference>
<feature type="chain" id="PRO_5005190285" description="Chitin-binding type-1 domain-containing protein" evidence="4">
    <location>
        <begin position="20"/>
        <end position="394"/>
    </location>
</feature>
<evidence type="ECO:0000256" key="2">
    <source>
        <dbReference type="ARBA" id="ARBA00022729"/>
    </source>
</evidence>
<dbReference type="InterPro" id="IPR001002">
    <property type="entry name" value="Chitin-bd_1"/>
</dbReference>
<feature type="compositionally biased region" description="Low complexity" evidence="3">
    <location>
        <begin position="361"/>
        <end position="373"/>
    </location>
</feature>
<name>A0A0G4GK73_9ALVE</name>
<dbReference type="SUPFAM" id="SSF81296">
    <property type="entry name" value="E set domains"/>
    <property type="match status" value="1"/>
</dbReference>
<dbReference type="Gene3D" id="3.30.60.10">
    <property type="entry name" value="Endochitinase-like"/>
    <property type="match status" value="1"/>
</dbReference>
<dbReference type="EMBL" id="CDMZ01001293">
    <property type="protein sequence ID" value="CEM30311.1"/>
    <property type="molecule type" value="Genomic_DNA"/>
</dbReference>
<dbReference type="SMART" id="SM00270">
    <property type="entry name" value="ChtBD1"/>
    <property type="match status" value="2"/>
</dbReference>
<accession>A0A0G4GK73</accession>
<gene>
    <name evidence="6" type="ORF">Cvel_22258</name>
</gene>
<keyword evidence="2 4" id="KW-0732">Signal</keyword>
<keyword evidence="1" id="KW-0147">Chitin-binding</keyword>
<dbReference type="PANTHER" id="PTHR34823">
    <property type="entry name" value="GLCNAC-BINDING PROTEIN A"/>
    <property type="match status" value="1"/>
</dbReference>
<evidence type="ECO:0000256" key="4">
    <source>
        <dbReference type="SAM" id="SignalP"/>
    </source>
</evidence>
<dbReference type="VEuPathDB" id="CryptoDB:Cvel_22258"/>
<evidence type="ECO:0000259" key="5">
    <source>
        <dbReference type="SMART" id="SM00270"/>
    </source>
</evidence>
<sequence length="394" mass="42239">MKFQVLLGVASSLVFQVDAHGYAVFPKARQTFCYEDGTAKGWFNNFESEPCQQAFDISGTYPFIQQNKFAANVIDFNNQQAVEAMVPDGHLCSGGDSRKAGVDILSADWKRDKLAAGETFTYRLRATAPHNPSFWKFYISKPSYDTASSPLSWSDLEPLADVGNVPVQDGYYYMDLQMPSDRPDGSLATIFTRWQRDDAAGEGFYMCSDVVITGGSSPSPTPSPSSSSTTTTTTPATTTSTSTTTSTTSSFEGGQCTGDPCANTSFCRSKWGFCGSSSDYCNAESIWTPSCTSPSTTTTPVPTTSTTTSSTTSTTTTTTTTTAFGGQCGGDPCNNSSFCRSKWGFCGASSAYCNAESVWTPSCGSSPSSSSEGSSRRRLLRGQQTHEHYVFCPI</sequence>
<dbReference type="Pfam" id="PF03067">
    <property type="entry name" value="LPMO_10"/>
    <property type="match status" value="1"/>
</dbReference>
<evidence type="ECO:0000313" key="6">
    <source>
        <dbReference type="EMBL" id="CEM30311.1"/>
    </source>
</evidence>
<feature type="region of interest" description="Disordered" evidence="3">
    <location>
        <begin position="291"/>
        <end position="317"/>
    </location>
</feature>
<dbReference type="Gene3D" id="2.70.50.50">
    <property type="entry name" value="chitin-binding protein cbp21"/>
    <property type="match status" value="1"/>
</dbReference>
<reference evidence="6" key="1">
    <citation type="submission" date="2014-11" db="EMBL/GenBank/DDBJ databases">
        <authorList>
            <person name="Otto D Thomas"/>
            <person name="Naeem Raeece"/>
        </authorList>
    </citation>
    <scope>NUCLEOTIDE SEQUENCE</scope>
</reference>
<dbReference type="PhylomeDB" id="A0A0G4GK73"/>
<proteinExistence type="predicted"/>
<dbReference type="InterPro" id="IPR004302">
    <property type="entry name" value="Cellulose/chitin-bd_N"/>
</dbReference>
<feature type="compositionally biased region" description="Low complexity" evidence="3">
    <location>
        <begin position="224"/>
        <end position="250"/>
    </location>
</feature>
<dbReference type="AlphaFoldDB" id="A0A0G4GK73"/>
<protein>
    <recommendedName>
        <fullName evidence="5">Chitin-binding type-1 domain-containing protein</fullName>
    </recommendedName>
</protein>